<comment type="caution">
    <text evidence="1">The sequence shown here is derived from an EMBL/GenBank/DDBJ whole genome shotgun (WGS) entry which is preliminary data.</text>
</comment>
<gene>
    <name evidence="1" type="ORF">BV95_00989</name>
</gene>
<dbReference type="AlphaFoldDB" id="A0A081RHT7"/>
<dbReference type="EMBL" id="JFHR01000007">
    <property type="protein sequence ID" value="KEQ54760.1"/>
    <property type="molecule type" value="Genomic_DNA"/>
</dbReference>
<proteinExistence type="predicted"/>
<sequence length="488" mass="52358">MSSHRQKGRLRRLAHRAGTVLTLVAASHFALIGVARADVASEMNGFFNDAGGAANVTGPTAFQGQSAGYYSLGNVWTRFPQKSVSPFNLQLPSARAGCGGIDLFSGSFSFINASEIVAMLKATANNALGFAFKLAIDSVSPEIGKVMDEFSQKAQLLNQMNISSCETAQALVGGIWPQMETTRSTICEAVGNSQGVFSDWAASRQGCNNGGQRDGTLAGNTDPHMKEQIVGDPHNYTWEALKKSSKFGAFDQAFSEYVMTLVGTIVTTPPTGSDQGPKVVIYGPAEEAVVTALLDGTASAPQVKILKCNNELCTDVSDQTLSVPEASALRPRIATMIKSMSSKIRSDTALDAAEKQLLNMATVPIYKILAVQAYAHYALTDGEIQTLSEIVAVDLLNAMLDNMLDRVEQAKVFYQTADQETAGQWRQQIAATRAKFAQRDVKLSNKLQVTMQIINRSIMLESTLQNSMTPGMSSALNFSRGLNAQGLL</sequence>
<evidence type="ECO:0000313" key="2">
    <source>
        <dbReference type="Proteomes" id="UP000028411"/>
    </source>
</evidence>
<dbReference type="Proteomes" id="UP000028411">
    <property type="component" value="Unassembled WGS sequence"/>
</dbReference>
<name>A0A081RHT7_SPHCR</name>
<evidence type="ECO:0000313" key="1">
    <source>
        <dbReference type="EMBL" id="KEQ54760.1"/>
    </source>
</evidence>
<dbReference type="InterPro" id="IPR010927">
    <property type="entry name" value="T4SS_TraH"/>
</dbReference>
<accession>A0A081RHT7</accession>
<reference evidence="1 2" key="1">
    <citation type="submission" date="2014-02" db="EMBL/GenBank/DDBJ databases">
        <title>Whole genome sequence of Sphingobium chlorophenolicum NBRC 16172.</title>
        <authorList>
            <person name="Gan H.M."/>
            <person name="Gan H.Y."/>
            <person name="Chew T.H."/>
            <person name="Savka M.A."/>
        </authorList>
    </citation>
    <scope>NUCLEOTIDE SEQUENCE [LARGE SCALE GENOMIC DNA]</scope>
    <source>
        <strain evidence="1 2">NBRC 16172</strain>
    </source>
</reference>
<protein>
    <submittedName>
        <fullName evidence="1">Conjugative relaxosome accessory transposon family protein</fullName>
    </submittedName>
</protein>
<organism evidence="1 2">
    <name type="scientific">Sphingobium chlorophenolicum</name>
    <dbReference type="NCBI Taxonomy" id="46429"/>
    <lineage>
        <taxon>Bacteria</taxon>
        <taxon>Pseudomonadati</taxon>
        <taxon>Pseudomonadota</taxon>
        <taxon>Alphaproteobacteria</taxon>
        <taxon>Sphingomonadales</taxon>
        <taxon>Sphingomonadaceae</taxon>
        <taxon>Sphingobium</taxon>
    </lineage>
</organism>
<dbReference type="eggNOG" id="ENOG50308GU">
    <property type="taxonomic scope" value="Bacteria"/>
</dbReference>
<dbReference type="Pfam" id="PF06122">
    <property type="entry name" value="TraH"/>
    <property type="match status" value="1"/>
</dbReference>
<dbReference type="PATRIC" id="fig|46429.4.peg.952"/>